<dbReference type="Proteomes" id="UP001300502">
    <property type="component" value="Unassembled WGS sequence"/>
</dbReference>
<keyword evidence="2" id="KW-1185">Reference proteome</keyword>
<evidence type="ECO:0000313" key="2">
    <source>
        <dbReference type="Proteomes" id="UP001300502"/>
    </source>
</evidence>
<protein>
    <submittedName>
        <fullName evidence="1">Uncharacterized protein</fullName>
    </submittedName>
</protein>
<sequence length="71" mass="8569">MSQEEFVTLQQLNAFTCRLNDSFQQIEERLKMLEVKATRLEETTNKWDKWLRSIGKWRVKPQDNKKVVAKK</sequence>
<accession>A0AAV9IDT6</accession>
<proteinExistence type="predicted"/>
<evidence type="ECO:0000313" key="1">
    <source>
        <dbReference type="EMBL" id="KAK4525545.1"/>
    </source>
</evidence>
<reference evidence="1 2" key="1">
    <citation type="submission" date="2022-07" db="EMBL/GenBank/DDBJ databases">
        <title>Genome-wide signatures of adaptation to extreme environments.</title>
        <authorList>
            <person name="Cho C.H."/>
            <person name="Yoon H.S."/>
        </authorList>
    </citation>
    <scope>NUCLEOTIDE SEQUENCE [LARGE SCALE GENOMIC DNA]</scope>
    <source>
        <strain evidence="1 2">108.79 E11</strain>
    </source>
</reference>
<dbReference type="EMBL" id="JANCYU010000031">
    <property type="protein sequence ID" value="KAK4525545.1"/>
    <property type="molecule type" value="Genomic_DNA"/>
</dbReference>
<dbReference type="AlphaFoldDB" id="A0AAV9IDT6"/>
<gene>
    <name evidence="1" type="ORF">GAYE_SCF13G3453</name>
</gene>
<comment type="caution">
    <text evidence="1">The sequence shown here is derived from an EMBL/GenBank/DDBJ whole genome shotgun (WGS) entry which is preliminary data.</text>
</comment>
<organism evidence="1 2">
    <name type="scientific">Galdieria yellowstonensis</name>
    <dbReference type="NCBI Taxonomy" id="3028027"/>
    <lineage>
        <taxon>Eukaryota</taxon>
        <taxon>Rhodophyta</taxon>
        <taxon>Bangiophyceae</taxon>
        <taxon>Galdieriales</taxon>
        <taxon>Galdieriaceae</taxon>
        <taxon>Galdieria</taxon>
    </lineage>
</organism>
<name>A0AAV9IDT6_9RHOD</name>